<dbReference type="Gramene" id="OQU91546">
    <property type="protein sequence ID" value="OQU91546"/>
    <property type="gene ID" value="SORBI_3001G202450"/>
</dbReference>
<protein>
    <submittedName>
        <fullName evidence="1">Uncharacterized protein</fullName>
    </submittedName>
</protein>
<evidence type="ECO:0000313" key="1">
    <source>
        <dbReference type="EMBL" id="OQU91546.1"/>
    </source>
</evidence>
<keyword evidence="2" id="KW-1185">Reference proteome</keyword>
<reference evidence="2" key="2">
    <citation type="journal article" date="2018" name="Plant J.">
        <title>The Sorghum bicolor reference genome: improved assembly, gene annotations, a transcriptome atlas, and signatures of genome organization.</title>
        <authorList>
            <person name="McCormick R.F."/>
            <person name="Truong S.K."/>
            <person name="Sreedasyam A."/>
            <person name="Jenkins J."/>
            <person name="Shu S."/>
            <person name="Sims D."/>
            <person name="Kennedy M."/>
            <person name="Amirebrahimi M."/>
            <person name="Weers B.D."/>
            <person name="McKinley B."/>
            <person name="Mattison A."/>
            <person name="Morishige D.T."/>
            <person name="Grimwood J."/>
            <person name="Schmutz J."/>
            <person name="Mullet J.E."/>
        </authorList>
    </citation>
    <scope>NUCLEOTIDE SEQUENCE [LARGE SCALE GENOMIC DNA]</scope>
    <source>
        <strain evidence="2">cv. BTx623</strain>
    </source>
</reference>
<dbReference type="AlphaFoldDB" id="A0A1Z5S6W4"/>
<dbReference type="EMBL" id="CM000760">
    <property type="protein sequence ID" value="OQU91546.1"/>
    <property type="molecule type" value="Genomic_DNA"/>
</dbReference>
<gene>
    <name evidence="1" type="ORF">SORBI_3001G202450</name>
</gene>
<dbReference type="Proteomes" id="UP000000768">
    <property type="component" value="Chromosome 1"/>
</dbReference>
<name>A0A1Z5S6W4_SORBI</name>
<evidence type="ECO:0000313" key="2">
    <source>
        <dbReference type="Proteomes" id="UP000000768"/>
    </source>
</evidence>
<dbReference type="InParanoid" id="A0A1Z5S6W4"/>
<sequence length="82" mass="8995">MNSQLNILFLNKISISMHNIKVAMCFAWTAVQCGIIVIVKVQAQSKIDVHIIIITDLRSFKTQIPPQNKGTAATASCIPRAS</sequence>
<proteinExistence type="predicted"/>
<reference evidence="1 2" key="1">
    <citation type="journal article" date="2009" name="Nature">
        <title>The Sorghum bicolor genome and the diversification of grasses.</title>
        <authorList>
            <person name="Paterson A.H."/>
            <person name="Bowers J.E."/>
            <person name="Bruggmann R."/>
            <person name="Dubchak I."/>
            <person name="Grimwood J."/>
            <person name="Gundlach H."/>
            <person name="Haberer G."/>
            <person name="Hellsten U."/>
            <person name="Mitros T."/>
            <person name="Poliakov A."/>
            <person name="Schmutz J."/>
            <person name="Spannagl M."/>
            <person name="Tang H."/>
            <person name="Wang X."/>
            <person name="Wicker T."/>
            <person name="Bharti A.K."/>
            <person name="Chapman J."/>
            <person name="Feltus F.A."/>
            <person name="Gowik U."/>
            <person name="Grigoriev I.V."/>
            <person name="Lyons E."/>
            <person name="Maher C.A."/>
            <person name="Martis M."/>
            <person name="Narechania A."/>
            <person name="Otillar R.P."/>
            <person name="Penning B.W."/>
            <person name="Salamov A.A."/>
            <person name="Wang Y."/>
            <person name="Zhang L."/>
            <person name="Carpita N.C."/>
            <person name="Freeling M."/>
            <person name="Gingle A.R."/>
            <person name="Hash C.T."/>
            <person name="Keller B."/>
            <person name="Klein P."/>
            <person name="Kresovich S."/>
            <person name="McCann M.C."/>
            <person name="Ming R."/>
            <person name="Peterson D.G."/>
            <person name="Mehboob-ur-Rahman"/>
            <person name="Ware D."/>
            <person name="Westhoff P."/>
            <person name="Mayer K.F."/>
            <person name="Messing J."/>
            <person name="Rokhsar D.S."/>
        </authorList>
    </citation>
    <scope>NUCLEOTIDE SEQUENCE [LARGE SCALE GENOMIC DNA]</scope>
    <source>
        <strain evidence="2">cv. BTx623</strain>
    </source>
</reference>
<accession>A0A1Z5S6W4</accession>
<organism evidence="1 2">
    <name type="scientific">Sorghum bicolor</name>
    <name type="common">Sorghum</name>
    <name type="synonym">Sorghum vulgare</name>
    <dbReference type="NCBI Taxonomy" id="4558"/>
    <lineage>
        <taxon>Eukaryota</taxon>
        <taxon>Viridiplantae</taxon>
        <taxon>Streptophyta</taxon>
        <taxon>Embryophyta</taxon>
        <taxon>Tracheophyta</taxon>
        <taxon>Spermatophyta</taxon>
        <taxon>Magnoliopsida</taxon>
        <taxon>Liliopsida</taxon>
        <taxon>Poales</taxon>
        <taxon>Poaceae</taxon>
        <taxon>PACMAD clade</taxon>
        <taxon>Panicoideae</taxon>
        <taxon>Andropogonodae</taxon>
        <taxon>Andropogoneae</taxon>
        <taxon>Sorghinae</taxon>
        <taxon>Sorghum</taxon>
    </lineage>
</organism>